<evidence type="ECO:0000256" key="2">
    <source>
        <dbReference type="ARBA" id="ARBA00022801"/>
    </source>
</evidence>
<feature type="active site" description="Proton acceptor" evidence="3">
    <location>
        <position position="69"/>
    </location>
</feature>
<keyword evidence="3" id="KW-0546">Nucleotide metabolism</keyword>
<dbReference type="Proteomes" id="UP001556040">
    <property type="component" value="Unassembled WGS sequence"/>
</dbReference>
<dbReference type="EC" id="3.6.1.9" evidence="3"/>
<dbReference type="InterPro" id="IPR029001">
    <property type="entry name" value="ITPase-like_fam"/>
</dbReference>
<keyword evidence="2 3" id="KW-0378">Hydrolase</keyword>
<proteinExistence type="inferred from homology"/>
<dbReference type="CDD" id="cd00555">
    <property type="entry name" value="Maf"/>
    <property type="match status" value="1"/>
</dbReference>
<organism evidence="4 5">
    <name type="scientific">Jeotgalibacillus marinus</name>
    <dbReference type="NCBI Taxonomy" id="86667"/>
    <lineage>
        <taxon>Bacteria</taxon>
        <taxon>Bacillati</taxon>
        <taxon>Bacillota</taxon>
        <taxon>Bacilli</taxon>
        <taxon>Bacillales</taxon>
        <taxon>Caryophanaceae</taxon>
        <taxon>Jeotgalibacillus</taxon>
    </lineage>
</organism>
<dbReference type="Pfam" id="PF02545">
    <property type="entry name" value="Maf"/>
    <property type="match status" value="1"/>
</dbReference>
<dbReference type="GO" id="GO:0016787">
    <property type="term" value="F:hydrolase activity"/>
    <property type="evidence" value="ECO:0007669"/>
    <property type="project" value="UniProtKB-KW"/>
</dbReference>
<comment type="caution">
    <text evidence="4">The sequence shown here is derived from an EMBL/GenBank/DDBJ whole genome shotgun (WGS) entry which is preliminary data.</text>
</comment>
<reference evidence="4 5" key="1">
    <citation type="journal article" date="1979" name="Int. J. Syst. Evol. Microbiol.">
        <title>Bacillus globisporus subsp. marinus subsp. nov.</title>
        <authorList>
            <person name="Liu H."/>
        </authorList>
    </citation>
    <scope>NUCLEOTIDE SEQUENCE [LARGE SCALE GENOMIC DNA]</scope>
    <source>
        <strain evidence="4 5">DSM 1297</strain>
    </source>
</reference>
<feature type="site" description="Important for substrate specificity" evidence="3">
    <location>
        <position position="12"/>
    </location>
</feature>
<name>A0ABV3PZW4_9BACL</name>
<dbReference type="HAMAP" id="MF_00528">
    <property type="entry name" value="Maf"/>
    <property type="match status" value="1"/>
</dbReference>
<comment type="cofactor">
    <cofactor evidence="1 3">
        <name>a divalent metal cation</name>
        <dbReference type="ChEBI" id="CHEBI:60240"/>
    </cofactor>
</comment>
<dbReference type="PANTHER" id="PTHR43213">
    <property type="entry name" value="BIFUNCTIONAL DTTP/UTP PYROPHOSPHATASE/METHYLTRANSFERASE PROTEIN-RELATED"/>
    <property type="match status" value="1"/>
</dbReference>
<comment type="similarity">
    <text evidence="3">Belongs to the Maf family. YhdE subfamily.</text>
</comment>
<dbReference type="PANTHER" id="PTHR43213:SF5">
    <property type="entry name" value="BIFUNCTIONAL DTTP_UTP PYROPHOSPHATASE_METHYLTRANSFERASE PROTEIN-RELATED"/>
    <property type="match status" value="1"/>
</dbReference>
<accession>A0ABV3PZW4</accession>
<evidence type="ECO:0000256" key="1">
    <source>
        <dbReference type="ARBA" id="ARBA00001968"/>
    </source>
</evidence>
<dbReference type="Gene3D" id="3.90.950.10">
    <property type="match status" value="1"/>
</dbReference>
<comment type="subcellular location">
    <subcellularLocation>
        <location evidence="3">Cytoplasm</location>
    </subcellularLocation>
</comment>
<sequence length="186" mass="20703">MTEIILASASPRRKELLSFLNLPFSIYPSTLEETFLPNEDPVKVVTELAKRKAENVASSFPHSLVIGCDTIVVCDEILGKPRNEEEAAFMLHKLSGRTHSVYTAVSLIKESRSTLFVERVAVTFWSLSEKDIQTYIASNDPFDKAGGYGIQSGGALFVKKIDGDYYAVMGLPIARLHREMNAFLKQ</sequence>
<keyword evidence="3" id="KW-0963">Cytoplasm</keyword>
<evidence type="ECO:0000256" key="3">
    <source>
        <dbReference type="HAMAP-Rule" id="MF_00528"/>
    </source>
</evidence>
<evidence type="ECO:0000313" key="4">
    <source>
        <dbReference type="EMBL" id="MEW9500574.1"/>
    </source>
</evidence>
<dbReference type="InterPro" id="IPR003697">
    <property type="entry name" value="Maf-like"/>
</dbReference>
<protein>
    <recommendedName>
        <fullName evidence="3">dTTP/UTP pyrophosphatase</fullName>
        <shortName evidence="3">dTTPase/UTPase</shortName>
        <ecNumber evidence="3">3.6.1.9</ecNumber>
    </recommendedName>
    <alternativeName>
        <fullName evidence="3">Nucleoside triphosphate pyrophosphatase</fullName>
    </alternativeName>
    <alternativeName>
        <fullName evidence="3">Nucleotide pyrophosphatase</fullName>
        <shortName evidence="3">Nucleotide PPase</shortName>
    </alternativeName>
</protein>
<dbReference type="RefSeq" id="WP_367777875.1">
    <property type="nucleotide sequence ID" value="NZ_JBFMIA010000001.1"/>
</dbReference>
<comment type="function">
    <text evidence="3">Nucleoside triphosphate pyrophosphatase that hydrolyzes dTTP and UTP. May have a dual role in cell division arrest and in preventing the incorporation of modified nucleotides into cellular nucleic acids.</text>
</comment>
<dbReference type="SUPFAM" id="SSF52972">
    <property type="entry name" value="ITPase-like"/>
    <property type="match status" value="1"/>
</dbReference>
<gene>
    <name evidence="4" type="ORF">AB1471_02025</name>
</gene>
<feature type="site" description="Important for substrate specificity" evidence="3">
    <location>
        <position position="70"/>
    </location>
</feature>
<dbReference type="EMBL" id="JBFMIA010000001">
    <property type="protein sequence ID" value="MEW9500574.1"/>
    <property type="molecule type" value="Genomic_DNA"/>
</dbReference>
<dbReference type="NCBIfam" id="TIGR00172">
    <property type="entry name" value="maf"/>
    <property type="match status" value="1"/>
</dbReference>
<keyword evidence="5" id="KW-1185">Reference proteome</keyword>
<dbReference type="PIRSF" id="PIRSF006305">
    <property type="entry name" value="Maf"/>
    <property type="match status" value="1"/>
</dbReference>
<feature type="site" description="Important for substrate specificity" evidence="3">
    <location>
        <position position="151"/>
    </location>
</feature>
<evidence type="ECO:0000313" key="5">
    <source>
        <dbReference type="Proteomes" id="UP001556040"/>
    </source>
</evidence>
<comment type="catalytic activity">
    <reaction evidence="3">
        <text>dTTP + H2O = dTMP + diphosphate + H(+)</text>
        <dbReference type="Rhea" id="RHEA:28534"/>
        <dbReference type="ChEBI" id="CHEBI:15377"/>
        <dbReference type="ChEBI" id="CHEBI:15378"/>
        <dbReference type="ChEBI" id="CHEBI:33019"/>
        <dbReference type="ChEBI" id="CHEBI:37568"/>
        <dbReference type="ChEBI" id="CHEBI:63528"/>
        <dbReference type="EC" id="3.6.1.9"/>
    </reaction>
</comment>
<comment type="caution">
    <text evidence="3">Lacks conserved residue(s) required for the propagation of feature annotation.</text>
</comment>
<comment type="catalytic activity">
    <reaction evidence="3">
        <text>UTP + H2O = UMP + diphosphate + H(+)</text>
        <dbReference type="Rhea" id="RHEA:29395"/>
        <dbReference type="ChEBI" id="CHEBI:15377"/>
        <dbReference type="ChEBI" id="CHEBI:15378"/>
        <dbReference type="ChEBI" id="CHEBI:33019"/>
        <dbReference type="ChEBI" id="CHEBI:46398"/>
        <dbReference type="ChEBI" id="CHEBI:57865"/>
        <dbReference type="EC" id="3.6.1.9"/>
    </reaction>
</comment>